<evidence type="ECO:0000256" key="4">
    <source>
        <dbReference type="ARBA" id="ARBA00022833"/>
    </source>
</evidence>
<evidence type="ECO:0000256" key="1">
    <source>
        <dbReference type="ARBA" id="ARBA00022448"/>
    </source>
</evidence>
<keyword evidence="5" id="KW-0472">Membrane</keyword>
<organism evidence="6 7">
    <name type="scientific">Ideonella dechloratans</name>
    <dbReference type="NCBI Taxonomy" id="36863"/>
    <lineage>
        <taxon>Bacteria</taxon>
        <taxon>Pseudomonadati</taxon>
        <taxon>Pseudomonadota</taxon>
        <taxon>Betaproteobacteria</taxon>
        <taxon>Burkholderiales</taxon>
        <taxon>Sphaerotilaceae</taxon>
        <taxon>Ideonella</taxon>
    </lineage>
</organism>
<feature type="non-terminal residue" evidence="6">
    <location>
        <position position="1"/>
    </location>
</feature>
<sequence length="402" mass="43283">RARWEAAGRWPGAAFSYVEAAGVGYLGRLAGWLQPHAGRRADADRSGLPARYRPLCRPTLGGLDLPAEVDLAARVLQGMGLDRGTAPLVLLVGHGSQSANNAQAAALDCGACCGQTGEVSVRALARLLNRPEVRQGLAERGLVLGEDTRFIAALHNTATDEMVWFDLDQQPAATRAALGPVQAAFEHAADQVRRERAPSLGLAPTLPAPALLNTLRRRANDGAQTRPEWGLSGNAALVIAPRHRTRGVLLDGRAFLHDYDPEADPQGQLLTQLMTAPMLVAHWINWQYHAAVCEPERLGSGNKLLHNVVGGRIGVFEGNGGDLRIGLARQSVHDGQRWMHEPLRLTVVIDAPAAAIAQVLATQQVVRQLVDHGWLHLWRFGETGLERYQAGQWQAVSGVAPA</sequence>
<evidence type="ECO:0000256" key="3">
    <source>
        <dbReference type="ARBA" id="ARBA00022723"/>
    </source>
</evidence>
<proteinExistence type="predicted"/>
<gene>
    <name evidence="6" type="ORF">F7Q92_20120</name>
</gene>
<dbReference type="PANTHER" id="PTHR38344">
    <property type="entry name" value="UPF0753 PROTEIN AQ_863"/>
    <property type="match status" value="1"/>
</dbReference>
<keyword evidence="1" id="KW-0813">Transport</keyword>
<dbReference type="Pfam" id="PF10070">
    <property type="entry name" value="DabA"/>
    <property type="match status" value="1"/>
</dbReference>
<evidence type="ECO:0000256" key="5">
    <source>
        <dbReference type="ARBA" id="ARBA00023136"/>
    </source>
</evidence>
<keyword evidence="3" id="KW-0479">Metal-binding</keyword>
<dbReference type="RefSeq" id="WP_151125856.1">
    <property type="nucleotide sequence ID" value="NZ_VZPB01000083.1"/>
</dbReference>
<keyword evidence="2" id="KW-1003">Cell membrane</keyword>
<evidence type="ECO:0000313" key="7">
    <source>
        <dbReference type="Proteomes" id="UP000430120"/>
    </source>
</evidence>
<keyword evidence="7" id="KW-1185">Reference proteome</keyword>
<dbReference type="AlphaFoldDB" id="A0A643F6U9"/>
<evidence type="ECO:0000313" key="6">
    <source>
        <dbReference type="EMBL" id="KAB0573944.1"/>
    </source>
</evidence>
<comment type="caution">
    <text evidence="6">The sequence shown here is derived from an EMBL/GenBank/DDBJ whole genome shotgun (WGS) entry which is preliminary data.</text>
</comment>
<evidence type="ECO:0000256" key="2">
    <source>
        <dbReference type="ARBA" id="ARBA00022475"/>
    </source>
</evidence>
<keyword evidence="4" id="KW-0862">Zinc</keyword>
<dbReference type="PANTHER" id="PTHR38344:SF1">
    <property type="entry name" value="INORGANIC CARBON TRANSPORTER SUBUNIT DABA-RELATED"/>
    <property type="match status" value="1"/>
</dbReference>
<dbReference type="EMBL" id="VZPB01000083">
    <property type="protein sequence ID" value="KAB0573944.1"/>
    <property type="molecule type" value="Genomic_DNA"/>
</dbReference>
<dbReference type="OrthoDB" id="9805101at2"/>
<reference evidence="6 7" key="1">
    <citation type="submission" date="2019-09" db="EMBL/GenBank/DDBJ databases">
        <title>Draft genome sequences of 48 bacterial type strains from the CCUG.</title>
        <authorList>
            <person name="Tunovic T."/>
            <person name="Pineiro-Iglesias B."/>
            <person name="Unosson C."/>
            <person name="Inganas E."/>
            <person name="Ohlen M."/>
            <person name="Cardew S."/>
            <person name="Jensie-Markopoulos S."/>
            <person name="Salva-Serra F."/>
            <person name="Jaen-Luchoro D."/>
            <person name="Karlsson R."/>
            <person name="Svensson-Stadler L."/>
            <person name="Chun J."/>
            <person name="Moore E."/>
        </authorList>
    </citation>
    <scope>NUCLEOTIDE SEQUENCE [LARGE SCALE GENOMIC DNA]</scope>
    <source>
        <strain evidence="6 7">CCUG 30977</strain>
    </source>
</reference>
<protein>
    <submittedName>
        <fullName evidence="6">DUF2309 domain-containing protein</fullName>
    </submittedName>
</protein>
<accession>A0A643F6U9</accession>
<dbReference type="InterPro" id="IPR018752">
    <property type="entry name" value="DabA"/>
</dbReference>
<dbReference type="GO" id="GO:0046872">
    <property type="term" value="F:metal ion binding"/>
    <property type="evidence" value="ECO:0007669"/>
    <property type="project" value="UniProtKB-KW"/>
</dbReference>
<dbReference type="Proteomes" id="UP000430120">
    <property type="component" value="Unassembled WGS sequence"/>
</dbReference>
<name>A0A643F6U9_IDEDE</name>